<feature type="chain" id="PRO_5025374509" description="Secreted protein" evidence="1">
    <location>
        <begin position="27"/>
        <end position="116"/>
    </location>
</feature>
<organism evidence="2 3">
    <name type="scientific">Trematosphaeria pertusa</name>
    <dbReference type="NCBI Taxonomy" id="390896"/>
    <lineage>
        <taxon>Eukaryota</taxon>
        <taxon>Fungi</taxon>
        <taxon>Dikarya</taxon>
        <taxon>Ascomycota</taxon>
        <taxon>Pezizomycotina</taxon>
        <taxon>Dothideomycetes</taxon>
        <taxon>Pleosporomycetidae</taxon>
        <taxon>Pleosporales</taxon>
        <taxon>Massarineae</taxon>
        <taxon>Trematosphaeriaceae</taxon>
        <taxon>Trematosphaeria</taxon>
    </lineage>
</organism>
<accession>A0A6A6IR80</accession>
<evidence type="ECO:0000313" key="3">
    <source>
        <dbReference type="Proteomes" id="UP000800094"/>
    </source>
</evidence>
<dbReference type="EMBL" id="ML987191">
    <property type="protein sequence ID" value="KAF2252819.1"/>
    <property type="molecule type" value="Genomic_DNA"/>
</dbReference>
<dbReference type="AlphaFoldDB" id="A0A6A6IR80"/>
<name>A0A6A6IR80_9PLEO</name>
<feature type="signal peptide" evidence="1">
    <location>
        <begin position="1"/>
        <end position="26"/>
    </location>
</feature>
<dbReference type="Proteomes" id="UP000800094">
    <property type="component" value="Unassembled WGS sequence"/>
</dbReference>
<sequence length="116" mass="12138">MGVADSVVVAVVAVVAVVGVRSAVEGVPLSEVSGDKFSSCVVNGGLVVQSQMQRGWSASSVRVQTRYEAFVYTLTLAPGRSIVRILLTTCILIESTFSLVVEGKWQDCDACVTLGG</sequence>
<protein>
    <recommendedName>
        <fullName evidence="4">Secreted protein</fullName>
    </recommendedName>
</protein>
<gene>
    <name evidence="2" type="ORF">BU26DRAFT_210199</name>
</gene>
<reference evidence="2" key="1">
    <citation type="journal article" date="2020" name="Stud. Mycol.">
        <title>101 Dothideomycetes genomes: a test case for predicting lifestyles and emergence of pathogens.</title>
        <authorList>
            <person name="Haridas S."/>
            <person name="Albert R."/>
            <person name="Binder M."/>
            <person name="Bloem J."/>
            <person name="Labutti K."/>
            <person name="Salamov A."/>
            <person name="Andreopoulos B."/>
            <person name="Baker S."/>
            <person name="Barry K."/>
            <person name="Bills G."/>
            <person name="Bluhm B."/>
            <person name="Cannon C."/>
            <person name="Castanera R."/>
            <person name="Culley D."/>
            <person name="Daum C."/>
            <person name="Ezra D."/>
            <person name="Gonzalez J."/>
            <person name="Henrissat B."/>
            <person name="Kuo A."/>
            <person name="Liang C."/>
            <person name="Lipzen A."/>
            <person name="Lutzoni F."/>
            <person name="Magnuson J."/>
            <person name="Mondo S."/>
            <person name="Nolan M."/>
            <person name="Ohm R."/>
            <person name="Pangilinan J."/>
            <person name="Park H.-J."/>
            <person name="Ramirez L."/>
            <person name="Alfaro M."/>
            <person name="Sun H."/>
            <person name="Tritt A."/>
            <person name="Yoshinaga Y."/>
            <person name="Zwiers L.-H."/>
            <person name="Turgeon B."/>
            <person name="Goodwin S."/>
            <person name="Spatafora J."/>
            <person name="Crous P."/>
            <person name="Grigoriev I."/>
        </authorList>
    </citation>
    <scope>NUCLEOTIDE SEQUENCE</scope>
    <source>
        <strain evidence="2">CBS 122368</strain>
    </source>
</reference>
<keyword evidence="3" id="KW-1185">Reference proteome</keyword>
<evidence type="ECO:0008006" key="4">
    <source>
        <dbReference type="Google" id="ProtNLM"/>
    </source>
</evidence>
<evidence type="ECO:0000313" key="2">
    <source>
        <dbReference type="EMBL" id="KAF2252819.1"/>
    </source>
</evidence>
<dbReference type="GeneID" id="54573963"/>
<keyword evidence="1" id="KW-0732">Signal</keyword>
<proteinExistence type="predicted"/>
<evidence type="ECO:0000256" key="1">
    <source>
        <dbReference type="SAM" id="SignalP"/>
    </source>
</evidence>
<dbReference type="RefSeq" id="XP_033687823.1">
    <property type="nucleotide sequence ID" value="XM_033820633.1"/>
</dbReference>